<reference evidence="2" key="1">
    <citation type="journal article" date="2019" name="Int. J. Syst. Evol. Microbiol.">
        <title>The Global Catalogue of Microorganisms (GCM) 10K type strain sequencing project: providing services to taxonomists for standard genome sequencing and annotation.</title>
        <authorList>
            <consortium name="The Broad Institute Genomics Platform"/>
            <consortium name="The Broad Institute Genome Sequencing Center for Infectious Disease"/>
            <person name="Wu L."/>
            <person name="Ma J."/>
        </authorList>
    </citation>
    <scope>NUCLEOTIDE SEQUENCE [LARGE SCALE GENOMIC DNA]</scope>
    <source>
        <strain evidence="2">JCM 15481</strain>
    </source>
</reference>
<comment type="caution">
    <text evidence="1">The sequence shown here is derived from an EMBL/GenBank/DDBJ whole genome shotgun (WGS) entry which is preliminary data.</text>
</comment>
<dbReference type="EMBL" id="BAAAPF010000142">
    <property type="protein sequence ID" value="GAA2132145.1"/>
    <property type="molecule type" value="Genomic_DNA"/>
</dbReference>
<evidence type="ECO:0008006" key="3">
    <source>
        <dbReference type="Google" id="ProtNLM"/>
    </source>
</evidence>
<gene>
    <name evidence="1" type="ORF">GCM10009802_40440</name>
</gene>
<organism evidence="1 2">
    <name type="scientific">Streptomyces synnematoformans</name>
    <dbReference type="NCBI Taxonomy" id="415721"/>
    <lineage>
        <taxon>Bacteria</taxon>
        <taxon>Bacillati</taxon>
        <taxon>Actinomycetota</taxon>
        <taxon>Actinomycetes</taxon>
        <taxon>Kitasatosporales</taxon>
        <taxon>Streptomycetaceae</taxon>
        <taxon>Streptomyces</taxon>
    </lineage>
</organism>
<name>A0ABP5KH03_9ACTN</name>
<dbReference type="Gene3D" id="2.115.10.20">
    <property type="entry name" value="Glycosyl hydrolase domain, family 43"/>
    <property type="match status" value="1"/>
</dbReference>
<evidence type="ECO:0000313" key="1">
    <source>
        <dbReference type="EMBL" id="GAA2132145.1"/>
    </source>
</evidence>
<sequence>MPSHRTSAPLPPFDPAEAEVVLLPEAPEPGYWTGCPGVLHEPERGRWLLTYRRRRPRGHAGGERGWRCAVAVSDDGVDFTDVWTVESRQLGTDSMERFSLLPVPGGYQLYLSYVDPADSRWRIDVVDAAAPDAFDLAGARPALTAAGTGTEGVKDPYTLRRGPLTYLFASYARAGLSAADAARAHATADIYNTGVTTHPTGLAVSTDGGATFVWQGEAMATGSGWDAFQTRLNCAVPLGPGAGWLGFYDGAASHEENYEERCGLALSHDLRTWHRLSTEEPWATVPYGTGSLRYVDAVVADGTWHIYFEAARADGAHELRLARVPVR</sequence>
<accession>A0ABP5KH03</accession>
<dbReference type="Proteomes" id="UP001500443">
    <property type="component" value="Unassembled WGS sequence"/>
</dbReference>
<evidence type="ECO:0000313" key="2">
    <source>
        <dbReference type="Proteomes" id="UP001500443"/>
    </source>
</evidence>
<proteinExistence type="predicted"/>
<dbReference type="InterPro" id="IPR023296">
    <property type="entry name" value="Glyco_hydro_beta-prop_sf"/>
</dbReference>
<keyword evidence="2" id="KW-1185">Reference proteome</keyword>
<dbReference type="RefSeq" id="WP_344291425.1">
    <property type="nucleotide sequence ID" value="NZ_BAAAPF010000142.1"/>
</dbReference>
<protein>
    <recommendedName>
        <fullName evidence="3">Glycosyl hydrolase family 32</fullName>
    </recommendedName>
</protein>
<dbReference type="SUPFAM" id="SSF75005">
    <property type="entry name" value="Arabinanase/levansucrase/invertase"/>
    <property type="match status" value="1"/>
</dbReference>